<dbReference type="InterPro" id="IPR000182">
    <property type="entry name" value="GNAT_dom"/>
</dbReference>
<dbReference type="Proteomes" id="UP000831467">
    <property type="component" value="Chromosome"/>
</dbReference>
<dbReference type="EMBL" id="CP078076">
    <property type="protein sequence ID" value="UPL11188.1"/>
    <property type="molecule type" value="Genomic_DNA"/>
</dbReference>
<feature type="domain" description="N-acetyltransferase" evidence="1">
    <location>
        <begin position="134"/>
        <end position="267"/>
    </location>
</feature>
<proteinExistence type="predicted"/>
<dbReference type="InterPro" id="IPR016181">
    <property type="entry name" value="Acyl_CoA_acyltransferase"/>
</dbReference>
<gene>
    <name evidence="2" type="ORF">KV394_08715</name>
</gene>
<accession>A0ABY4IIR6</accession>
<keyword evidence="3" id="KW-1185">Reference proteome</keyword>
<dbReference type="Gene3D" id="3.40.630.30">
    <property type="match status" value="1"/>
</dbReference>
<evidence type="ECO:0000313" key="3">
    <source>
        <dbReference type="Proteomes" id="UP000831467"/>
    </source>
</evidence>
<evidence type="ECO:0000259" key="1">
    <source>
        <dbReference type="PROSITE" id="PS51186"/>
    </source>
</evidence>
<dbReference type="RefSeq" id="WP_247982822.1">
    <property type="nucleotide sequence ID" value="NZ_CP078076.1"/>
</dbReference>
<evidence type="ECO:0000313" key="2">
    <source>
        <dbReference type="EMBL" id="UPL11188.1"/>
    </source>
</evidence>
<protein>
    <recommendedName>
        <fullName evidence="1">N-acetyltransferase domain-containing protein</fullName>
    </recommendedName>
</protein>
<sequence>MTPTDARPSADGIPAAEDVLRAAAGWAWFPRGSEHVRDDLLLVRYPERFGGGVRGSQVSSTRSAAEVVERALERVEAWGETVFTFWTNPADEPDLEEELVGRGAEHVDTVTVFARPTTEGAVDVPPGVSVEVVRTVDQLREVDDINVPVWEQRPLDGDELRAEFAELTAALDAGTGFRVLGRIDGRAVSTGGCTIVDGFTRLWGAATLDGDRGRGAYRAVLAERLRESAARGAATALVKGRVATSAPILARAGFTRYGDERAYRLTR</sequence>
<reference evidence="2 3" key="1">
    <citation type="submission" date="2021-06" db="EMBL/GenBank/DDBJ databases">
        <title>Genome-based taxonomic framework of Microbacterium strains isolated from marine environment, the description of four new species and reclassification of four preexisting species.</title>
        <authorList>
            <person name="Lee S.D."/>
            <person name="Kim S.-M."/>
            <person name="Byeon Y.-S."/>
            <person name="Yang H.L."/>
            <person name="Kim I.S."/>
        </authorList>
    </citation>
    <scope>NUCLEOTIDE SEQUENCE [LARGE SCALE GENOMIC DNA]</scope>
    <source>
        <strain evidence="2 3">SSW1-51</strain>
    </source>
</reference>
<dbReference type="PROSITE" id="PS51186">
    <property type="entry name" value="GNAT"/>
    <property type="match status" value="1"/>
</dbReference>
<organism evidence="2 3">
    <name type="scientific">Microbacterium sufflavum</name>
    <dbReference type="NCBI Taxonomy" id="2851649"/>
    <lineage>
        <taxon>Bacteria</taxon>
        <taxon>Bacillati</taxon>
        <taxon>Actinomycetota</taxon>
        <taxon>Actinomycetes</taxon>
        <taxon>Micrococcales</taxon>
        <taxon>Microbacteriaceae</taxon>
        <taxon>Microbacterium</taxon>
    </lineage>
</organism>
<dbReference type="SUPFAM" id="SSF55729">
    <property type="entry name" value="Acyl-CoA N-acyltransferases (Nat)"/>
    <property type="match status" value="1"/>
</dbReference>
<name>A0ABY4IIR6_9MICO</name>